<dbReference type="Gene3D" id="1.10.287.470">
    <property type="entry name" value="Helix hairpin bin"/>
    <property type="match status" value="1"/>
</dbReference>
<dbReference type="Proteomes" id="UP000240418">
    <property type="component" value="Unassembled WGS sequence"/>
</dbReference>
<dbReference type="PANTHER" id="PTHR30469">
    <property type="entry name" value="MULTIDRUG RESISTANCE PROTEIN MDTA"/>
    <property type="match status" value="1"/>
</dbReference>
<protein>
    <submittedName>
        <fullName evidence="2">HlyD family secretion protein</fullName>
    </submittedName>
</protein>
<feature type="coiled-coil region" evidence="1">
    <location>
        <begin position="199"/>
        <end position="226"/>
    </location>
</feature>
<evidence type="ECO:0000313" key="3">
    <source>
        <dbReference type="Proteomes" id="UP000240418"/>
    </source>
</evidence>
<dbReference type="RefSeq" id="WP_106609516.1">
    <property type="nucleotide sequence ID" value="NZ_PYGJ01000012.1"/>
</dbReference>
<gene>
    <name evidence="2" type="ORF">CLV88_112124</name>
</gene>
<sequence length="484" mass="51987">MRFMRQSLTGLFLLSLTLGLLGVAGSMIFDAIEARFADDSSGPPARERVFTVNVVTAEPGTVAPELVAFGEIQSRRSLEIRAAAAGTIVKLSEDFEEGAEVRPGEVLVQVDPTKARYALERVSSDMLDAEAEERDAIRTLELALDELDAAEAQLDLRTKAFERQVDLRERGVGTAAAVETAELAQSGARQAVLSNRRALAQAEARVDQADTRLARTRIALAEAQKDLEDTVITADFAGTLSEVSAVEGGLVSMNEKLAQLIDAKALEVAFRVSTPQYARLLDGDNRLHQSEVKVSLDVMGSDLTATGVITRDAAAVGEGQTGRVLFARLDGARGLKPGDFVTVRVTEPELQRVVKLPASALDAAGRVLVVGEGNRLEALEVRLLRRQGDSVLVRGQGLPGRQVVSRRTPLLGEGIAVKPVTNTGGPIEAPAMVSLSDEDRAKYVAFVEGNQRMPENVKKRLIAQLNQPEVPAQMIERLQGRMGG</sequence>
<dbReference type="SUPFAM" id="SSF111369">
    <property type="entry name" value="HlyD-like secretion proteins"/>
    <property type="match status" value="1"/>
</dbReference>
<keyword evidence="3" id="KW-1185">Reference proteome</keyword>
<dbReference type="EMBL" id="PYGJ01000012">
    <property type="protein sequence ID" value="PSL18200.1"/>
    <property type="molecule type" value="Genomic_DNA"/>
</dbReference>
<dbReference type="Gene3D" id="2.40.30.170">
    <property type="match status" value="1"/>
</dbReference>
<dbReference type="OrthoDB" id="7626141at2"/>
<comment type="caution">
    <text evidence="2">The sequence shown here is derived from an EMBL/GenBank/DDBJ whole genome shotgun (WGS) entry which is preliminary data.</text>
</comment>
<proteinExistence type="predicted"/>
<organism evidence="2 3">
    <name type="scientific">Shimia abyssi</name>
    <dbReference type="NCBI Taxonomy" id="1662395"/>
    <lineage>
        <taxon>Bacteria</taxon>
        <taxon>Pseudomonadati</taxon>
        <taxon>Pseudomonadota</taxon>
        <taxon>Alphaproteobacteria</taxon>
        <taxon>Rhodobacterales</taxon>
        <taxon>Roseobacteraceae</taxon>
    </lineage>
</organism>
<name>A0A2P8F904_9RHOB</name>
<evidence type="ECO:0000256" key="1">
    <source>
        <dbReference type="SAM" id="Coils"/>
    </source>
</evidence>
<dbReference type="GO" id="GO:1990281">
    <property type="term" value="C:efflux pump complex"/>
    <property type="evidence" value="ECO:0007669"/>
    <property type="project" value="TreeGrafter"/>
</dbReference>
<reference evidence="2 3" key="1">
    <citation type="submission" date="2018-03" db="EMBL/GenBank/DDBJ databases">
        <title>Genomic Encyclopedia of Archaeal and Bacterial Type Strains, Phase II (KMG-II): from individual species to whole genera.</title>
        <authorList>
            <person name="Goeker M."/>
        </authorList>
    </citation>
    <scope>NUCLEOTIDE SEQUENCE [LARGE SCALE GENOMIC DNA]</scope>
    <source>
        <strain evidence="2 3">DSM 100673</strain>
    </source>
</reference>
<dbReference type="PANTHER" id="PTHR30469:SF15">
    <property type="entry name" value="HLYD FAMILY OF SECRETION PROTEINS"/>
    <property type="match status" value="1"/>
</dbReference>
<dbReference type="Gene3D" id="2.40.420.20">
    <property type="match status" value="1"/>
</dbReference>
<dbReference type="AlphaFoldDB" id="A0A2P8F904"/>
<dbReference type="Gene3D" id="2.40.50.100">
    <property type="match status" value="1"/>
</dbReference>
<dbReference type="GO" id="GO:0015562">
    <property type="term" value="F:efflux transmembrane transporter activity"/>
    <property type="evidence" value="ECO:0007669"/>
    <property type="project" value="TreeGrafter"/>
</dbReference>
<keyword evidence="1" id="KW-0175">Coiled coil</keyword>
<evidence type="ECO:0000313" key="2">
    <source>
        <dbReference type="EMBL" id="PSL18200.1"/>
    </source>
</evidence>
<accession>A0A2P8F904</accession>